<sequence length="171" mass="18100">MIVVERTLACSADPGAALGYLSDFGNTAVWDPAVRQATRGNTGPIAPGATWHQACRLLGISTEMTYTLVEVTPGRLVFHGRNEGATCVDTVTVRPAEPGCEVTYRIELELHGLAKLATPVIKMEFEKLGTAGATALTEALDLLAPGARSAELHFPADTPHPLPPRSQEAQA</sequence>
<evidence type="ECO:0000313" key="2">
    <source>
        <dbReference type="EMBL" id="MCO8274737.1"/>
    </source>
</evidence>
<comment type="caution">
    <text evidence="2">The sequence shown here is derived from an EMBL/GenBank/DDBJ whole genome shotgun (WGS) entry which is preliminary data.</text>
</comment>
<dbReference type="InterPro" id="IPR023393">
    <property type="entry name" value="START-like_dom_sf"/>
</dbReference>
<protein>
    <submittedName>
        <fullName evidence="2">SRPBCC family protein</fullName>
    </submittedName>
</protein>
<name>A0ABT1DV59_9ACTN</name>
<gene>
    <name evidence="2" type="ORF">M1L60_29485</name>
</gene>
<dbReference type="Pfam" id="PF10604">
    <property type="entry name" value="Polyketide_cyc2"/>
    <property type="match status" value="1"/>
</dbReference>
<evidence type="ECO:0000313" key="3">
    <source>
        <dbReference type="Proteomes" id="UP001523369"/>
    </source>
</evidence>
<dbReference type="EMBL" id="JAMYJR010000032">
    <property type="protein sequence ID" value="MCO8274737.1"/>
    <property type="molecule type" value="Genomic_DNA"/>
</dbReference>
<proteinExistence type="predicted"/>
<dbReference type="InterPro" id="IPR019587">
    <property type="entry name" value="Polyketide_cyclase/dehydratase"/>
</dbReference>
<dbReference type="Gene3D" id="3.30.530.20">
    <property type="match status" value="1"/>
</dbReference>
<dbReference type="RefSeq" id="WP_253240802.1">
    <property type="nucleotide sequence ID" value="NZ_JAMYJR010000032.1"/>
</dbReference>
<evidence type="ECO:0000256" key="1">
    <source>
        <dbReference type="SAM" id="MobiDB-lite"/>
    </source>
</evidence>
<feature type="region of interest" description="Disordered" evidence="1">
    <location>
        <begin position="152"/>
        <end position="171"/>
    </location>
</feature>
<keyword evidence="3" id="KW-1185">Reference proteome</keyword>
<reference evidence="2 3" key="1">
    <citation type="submission" date="2022-06" db="EMBL/GenBank/DDBJ databases">
        <title>New Species of the Genus Actinoplanes, ActinopZanes ferrugineus.</title>
        <authorList>
            <person name="Ding P."/>
        </authorList>
    </citation>
    <scope>NUCLEOTIDE SEQUENCE [LARGE SCALE GENOMIC DNA]</scope>
    <source>
        <strain evidence="2 3">TRM88003</strain>
    </source>
</reference>
<organism evidence="2 3">
    <name type="scientific">Paractinoplanes aksuensis</name>
    <dbReference type="NCBI Taxonomy" id="2939490"/>
    <lineage>
        <taxon>Bacteria</taxon>
        <taxon>Bacillati</taxon>
        <taxon>Actinomycetota</taxon>
        <taxon>Actinomycetes</taxon>
        <taxon>Micromonosporales</taxon>
        <taxon>Micromonosporaceae</taxon>
        <taxon>Paractinoplanes</taxon>
    </lineage>
</organism>
<dbReference type="Proteomes" id="UP001523369">
    <property type="component" value="Unassembled WGS sequence"/>
</dbReference>
<dbReference type="SUPFAM" id="SSF55961">
    <property type="entry name" value="Bet v1-like"/>
    <property type="match status" value="1"/>
</dbReference>
<accession>A0ABT1DV59</accession>